<gene>
    <name evidence="1" type="ORF">ACFQ4A_09605</name>
</gene>
<keyword evidence="2" id="KW-1185">Reference proteome</keyword>
<dbReference type="EMBL" id="JBHTNH010000020">
    <property type="protein sequence ID" value="MFD1361908.1"/>
    <property type="molecule type" value="Genomic_DNA"/>
</dbReference>
<reference evidence="2" key="1">
    <citation type="journal article" date="2019" name="Int. J. Syst. Evol. Microbiol.">
        <title>The Global Catalogue of Microorganisms (GCM) 10K type strain sequencing project: providing services to taxonomists for standard genome sequencing and annotation.</title>
        <authorList>
            <consortium name="The Broad Institute Genomics Platform"/>
            <consortium name="The Broad Institute Genome Sequencing Center for Infectious Disease"/>
            <person name="Wu L."/>
            <person name="Ma J."/>
        </authorList>
    </citation>
    <scope>NUCLEOTIDE SEQUENCE [LARGE SCALE GENOMIC DNA]</scope>
    <source>
        <strain evidence="2">CCUG 54822</strain>
    </source>
</reference>
<dbReference type="Proteomes" id="UP001597178">
    <property type="component" value="Unassembled WGS sequence"/>
</dbReference>
<comment type="caution">
    <text evidence="1">The sequence shown here is derived from an EMBL/GenBank/DDBJ whole genome shotgun (WGS) entry which is preliminary data.</text>
</comment>
<dbReference type="RefSeq" id="WP_382399929.1">
    <property type="nucleotide sequence ID" value="NZ_JBHTNH010000020.1"/>
</dbReference>
<accession>A0ABW3ZUL1</accession>
<organism evidence="1 2">
    <name type="scientific">Lentibacillus salinarum</name>
    <dbReference type="NCBI Taxonomy" id="446820"/>
    <lineage>
        <taxon>Bacteria</taxon>
        <taxon>Bacillati</taxon>
        <taxon>Bacillota</taxon>
        <taxon>Bacilli</taxon>
        <taxon>Bacillales</taxon>
        <taxon>Bacillaceae</taxon>
        <taxon>Lentibacillus</taxon>
    </lineage>
</organism>
<evidence type="ECO:0000313" key="1">
    <source>
        <dbReference type="EMBL" id="MFD1361908.1"/>
    </source>
</evidence>
<name>A0ABW3ZUL1_9BACI</name>
<protein>
    <submittedName>
        <fullName evidence="1">Uncharacterized protein</fullName>
    </submittedName>
</protein>
<sequence length="47" mass="5171">MVLAQRKRIYDQPSDGLPTHEAEVGGIISAIVRYVDNARAYEALLIG</sequence>
<proteinExistence type="predicted"/>
<evidence type="ECO:0000313" key="2">
    <source>
        <dbReference type="Proteomes" id="UP001597178"/>
    </source>
</evidence>